<dbReference type="FunFam" id="3.40.50.300:FF:000032">
    <property type="entry name" value="Export ABC transporter ATP-binding protein"/>
    <property type="match status" value="1"/>
</dbReference>
<dbReference type="GO" id="GO:0098796">
    <property type="term" value="C:membrane protein complex"/>
    <property type="evidence" value="ECO:0007669"/>
    <property type="project" value="UniProtKB-ARBA"/>
</dbReference>
<evidence type="ECO:0000256" key="1">
    <source>
        <dbReference type="ARBA" id="ARBA00005417"/>
    </source>
</evidence>
<evidence type="ECO:0000313" key="7">
    <source>
        <dbReference type="Proteomes" id="UP000463051"/>
    </source>
</evidence>
<dbReference type="InterPro" id="IPR003593">
    <property type="entry name" value="AAA+_ATPase"/>
</dbReference>
<dbReference type="PANTHER" id="PTHR42798">
    <property type="entry name" value="LIPOPROTEIN-RELEASING SYSTEM ATP-BINDING PROTEIN LOLD"/>
    <property type="match status" value="1"/>
</dbReference>
<dbReference type="InterPro" id="IPR027417">
    <property type="entry name" value="P-loop_NTPase"/>
</dbReference>
<gene>
    <name evidence="6" type="ORF">GJB61_10805</name>
</gene>
<protein>
    <submittedName>
        <fullName evidence="6">ATP-binding cassette domain-containing protein</fullName>
    </submittedName>
</protein>
<dbReference type="EMBL" id="WJXB01000003">
    <property type="protein sequence ID" value="MRN53483.1"/>
    <property type="molecule type" value="Genomic_DNA"/>
</dbReference>
<keyword evidence="7" id="KW-1185">Reference proteome</keyword>
<dbReference type="PROSITE" id="PS50893">
    <property type="entry name" value="ABC_TRANSPORTER_2"/>
    <property type="match status" value="1"/>
</dbReference>
<dbReference type="InterPro" id="IPR003439">
    <property type="entry name" value="ABC_transporter-like_ATP-bd"/>
</dbReference>
<dbReference type="SUPFAM" id="SSF52540">
    <property type="entry name" value="P-loop containing nucleoside triphosphate hydrolases"/>
    <property type="match status" value="1"/>
</dbReference>
<dbReference type="PANTHER" id="PTHR42798:SF7">
    <property type="entry name" value="ALPHA-D-RIBOSE 1-METHYLPHOSPHONATE 5-TRIPHOSPHATE SYNTHASE SUBUNIT PHNL"/>
    <property type="match status" value="1"/>
</dbReference>
<dbReference type="CDD" id="cd03255">
    <property type="entry name" value="ABC_MJ0796_LolCDE_FtsE"/>
    <property type="match status" value="1"/>
</dbReference>
<comment type="caution">
    <text evidence="6">The sequence shown here is derived from an EMBL/GenBank/DDBJ whole genome shotgun (WGS) entry which is preliminary data.</text>
</comment>
<dbReference type="Proteomes" id="UP000463051">
    <property type="component" value="Unassembled WGS sequence"/>
</dbReference>
<dbReference type="Pfam" id="PF00005">
    <property type="entry name" value="ABC_tran"/>
    <property type="match status" value="1"/>
</dbReference>
<evidence type="ECO:0000259" key="5">
    <source>
        <dbReference type="PROSITE" id="PS50893"/>
    </source>
</evidence>
<comment type="similarity">
    <text evidence="1">Belongs to the ABC transporter superfamily.</text>
</comment>
<reference evidence="6 7" key="1">
    <citation type="submission" date="2019-11" db="EMBL/GenBank/DDBJ databases">
        <title>Paenibacillus monticola sp. nov., a novel PGPR strain isolated from mountain sample in China.</title>
        <authorList>
            <person name="Zhao Q."/>
            <person name="Li H.-P."/>
            <person name="Zhang J.-L."/>
        </authorList>
    </citation>
    <scope>NUCLEOTIDE SEQUENCE [LARGE SCALE GENOMIC DNA]</scope>
    <source>
        <strain evidence="6 7">LC-T2</strain>
    </source>
</reference>
<proteinExistence type="inferred from homology"/>
<evidence type="ECO:0000256" key="3">
    <source>
        <dbReference type="ARBA" id="ARBA00022741"/>
    </source>
</evidence>
<keyword evidence="2" id="KW-0813">Transport</keyword>
<evidence type="ECO:0000256" key="4">
    <source>
        <dbReference type="ARBA" id="ARBA00022840"/>
    </source>
</evidence>
<dbReference type="InterPro" id="IPR017911">
    <property type="entry name" value="MacB-like_ATP-bd"/>
</dbReference>
<sequence>MAILEVENLSKEYKGKGKGKGNGYQALRDISLSVDSGEFVAIMGPSGSGKTTLLNILSGIDTEYSGMVRIAETIISEMTKNELALFRRQRMGFVFQDYNLLDSLTLRENVMLPMVLDEQEVEDINAKTDATLLLFDIDEVKDKYPYTVSGGQQQRTAISRAIINDPDVIFADEPTGNLDSKSASTVMKCFSKLNSEQAATIVMVTHDPFAASFCSRVVFIKDGTVGMEIAREGTRKAFFDTILETLAVMGGGEDDF</sequence>
<accession>A0A7X2L1S4</accession>
<organism evidence="6 7">
    <name type="scientific">Paenibacillus monticola</name>
    <dbReference type="NCBI Taxonomy" id="2666075"/>
    <lineage>
        <taxon>Bacteria</taxon>
        <taxon>Bacillati</taxon>
        <taxon>Bacillota</taxon>
        <taxon>Bacilli</taxon>
        <taxon>Bacillales</taxon>
        <taxon>Paenibacillaceae</taxon>
        <taxon>Paenibacillus</taxon>
    </lineage>
</organism>
<evidence type="ECO:0000313" key="6">
    <source>
        <dbReference type="EMBL" id="MRN53483.1"/>
    </source>
</evidence>
<dbReference type="Gene3D" id="3.40.50.300">
    <property type="entry name" value="P-loop containing nucleotide triphosphate hydrolases"/>
    <property type="match status" value="1"/>
</dbReference>
<feature type="domain" description="ABC transporter" evidence="5">
    <location>
        <begin position="4"/>
        <end position="247"/>
    </location>
</feature>
<keyword evidence="3" id="KW-0547">Nucleotide-binding</keyword>
<name>A0A7X2L1S4_9BACL</name>
<dbReference type="GO" id="GO:0005524">
    <property type="term" value="F:ATP binding"/>
    <property type="evidence" value="ECO:0007669"/>
    <property type="project" value="UniProtKB-KW"/>
</dbReference>
<dbReference type="GO" id="GO:0016887">
    <property type="term" value="F:ATP hydrolysis activity"/>
    <property type="evidence" value="ECO:0007669"/>
    <property type="project" value="InterPro"/>
</dbReference>
<dbReference type="RefSeq" id="WP_154118502.1">
    <property type="nucleotide sequence ID" value="NZ_WJXB01000003.1"/>
</dbReference>
<keyword evidence="4 6" id="KW-0067">ATP-binding</keyword>
<evidence type="ECO:0000256" key="2">
    <source>
        <dbReference type="ARBA" id="ARBA00022448"/>
    </source>
</evidence>
<dbReference type="GO" id="GO:0022857">
    <property type="term" value="F:transmembrane transporter activity"/>
    <property type="evidence" value="ECO:0007669"/>
    <property type="project" value="UniProtKB-ARBA"/>
</dbReference>
<dbReference type="AlphaFoldDB" id="A0A7X2L1S4"/>
<dbReference type="SMART" id="SM00382">
    <property type="entry name" value="AAA"/>
    <property type="match status" value="1"/>
</dbReference>